<gene>
    <name evidence="5" type="ORF">niasHS_006983</name>
</gene>
<keyword evidence="6" id="KW-1185">Reference proteome</keyword>
<dbReference type="InterPro" id="IPR007588">
    <property type="entry name" value="Znf_FLYWCH"/>
</dbReference>
<dbReference type="Pfam" id="PF04500">
    <property type="entry name" value="FLYWCH"/>
    <property type="match status" value="1"/>
</dbReference>
<comment type="caution">
    <text evidence="5">The sequence shown here is derived from an EMBL/GenBank/DDBJ whole genome shotgun (WGS) entry which is preliminary data.</text>
</comment>
<evidence type="ECO:0000259" key="4">
    <source>
        <dbReference type="Pfam" id="PF04500"/>
    </source>
</evidence>
<organism evidence="5 6">
    <name type="scientific">Heterodera schachtii</name>
    <name type="common">Sugarbeet cyst nematode worm</name>
    <name type="synonym">Tylenchus schachtii</name>
    <dbReference type="NCBI Taxonomy" id="97005"/>
    <lineage>
        <taxon>Eukaryota</taxon>
        <taxon>Metazoa</taxon>
        <taxon>Ecdysozoa</taxon>
        <taxon>Nematoda</taxon>
        <taxon>Chromadorea</taxon>
        <taxon>Rhabditida</taxon>
        <taxon>Tylenchina</taxon>
        <taxon>Tylenchomorpha</taxon>
        <taxon>Tylenchoidea</taxon>
        <taxon>Heteroderidae</taxon>
        <taxon>Heteroderinae</taxon>
        <taxon>Heterodera</taxon>
    </lineage>
</organism>
<dbReference type="Gene3D" id="2.20.25.240">
    <property type="match status" value="1"/>
</dbReference>
<keyword evidence="1" id="KW-0479">Metal-binding</keyword>
<proteinExistence type="predicted"/>
<evidence type="ECO:0000256" key="2">
    <source>
        <dbReference type="ARBA" id="ARBA00022771"/>
    </source>
</evidence>
<evidence type="ECO:0000313" key="6">
    <source>
        <dbReference type="Proteomes" id="UP001620645"/>
    </source>
</evidence>
<feature type="domain" description="FLYWCH-type" evidence="4">
    <location>
        <begin position="27"/>
        <end position="67"/>
    </location>
</feature>
<keyword evidence="3" id="KW-0862">Zinc</keyword>
<keyword evidence="2" id="KW-0863">Zinc-finger</keyword>
<dbReference type="AlphaFoldDB" id="A0ABD2JFA8"/>
<dbReference type="GO" id="GO:0008270">
    <property type="term" value="F:zinc ion binding"/>
    <property type="evidence" value="ECO:0007669"/>
    <property type="project" value="UniProtKB-KW"/>
</dbReference>
<evidence type="ECO:0000256" key="1">
    <source>
        <dbReference type="ARBA" id="ARBA00022723"/>
    </source>
</evidence>
<name>A0ABD2JFA8_HETSC</name>
<reference evidence="5 6" key="1">
    <citation type="submission" date="2024-10" db="EMBL/GenBank/DDBJ databases">
        <authorList>
            <person name="Kim D."/>
        </authorList>
    </citation>
    <scope>NUCLEOTIDE SEQUENCE [LARGE SCALE GENOMIC DNA]</scope>
    <source>
        <strain evidence="5">Taebaek</strain>
    </source>
</reference>
<accession>A0ABD2JFA8</accession>
<dbReference type="EMBL" id="JBICCN010000145">
    <property type="protein sequence ID" value="KAL3089262.1"/>
    <property type="molecule type" value="Genomic_DNA"/>
</dbReference>
<protein>
    <recommendedName>
        <fullName evidence="4">FLYWCH-type domain-containing protein</fullName>
    </recommendedName>
</protein>
<evidence type="ECO:0000313" key="5">
    <source>
        <dbReference type="EMBL" id="KAL3089262.1"/>
    </source>
</evidence>
<sequence length="147" mass="16703">MAKIFVQQLQADFITLIKEIELLGIGEGALYVFHKFSNDGLKKFWRCEFHGPADQCKGRLHTDLNNVMQKTVGVHSCDMNAARVECKRLVTGLKRRAAETCEAPATIRAQVLQNTCTPVRPLFREKMPQKRSSNVCAAMKMHREQNL</sequence>
<dbReference type="Proteomes" id="UP001620645">
    <property type="component" value="Unassembled WGS sequence"/>
</dbReference>
<evidence type="ECO:0000256" key="3">
    <source>
        <dbReference type="ARBA" id="ARBA00022833"/>
    </source>
</evidence>